<gene>
    <name evidence="2" type="ORF">FRACYDRAFT_246821</name>
</gene>
<evidence type="ECO:0000313" key="3">
    <source>
        <dbReference type="Proteomes" id="UP000095751"/>
    </source>
</evidence>
<feature type="region of interest" description="Disordered" evidence="1">
    <location>
        <begin position="685"/>
        <end position="714"/>
    </location>
</feature>
<feature type="compositionally biased region" description="Basic and acidic residues" evidence="1">
    <location>
        <begin position="752"/>
        <end position="761"/>
    </location>
</feature>
<feature type="region of interest" description="Disordered" evidence="1">
    <location>
        <begin position="510"/>
        <end position="556"/>
    </location>
</feature>
<feature type="compositionally biased region" description="Polar residues" evidence="1">
    <location>
        <begin position="79"/>
        <end position="101"/>
    </location>
</feature>
<dbReference type="AlphaFoldDB" id="A0A1E7EYP0"/>
<feature type="compositionally biased region" description="Polar residues" evidence="1">
    <location>
        <begin position="180"/>
        <end position="205"/>
    </location>
</feature>
<organism evidence="2 3">
    <name type="scientific">Fragilariopsis cylindrus CCMP1102</name>
    <dbReference type="NCBI Taxonomy" id="635003"/>
    <lineage>
        <taxon>Eukaryota</taxon>
        <taxon>Sar</taxon>
        <taxon>Stramenopiles</taxon>
        <taxon>Ochrophyta</taxon>
        <taxon>Bacillariophyta</taxon>
        <taxon>Bacillariophyceae</taxon>
        <taxon>Bacillariophycidae</taxon>
        <taxon>Bacillariales</taxon>
        <taxon>Bacillariaceae</taxon>
        <taxon>Fragilariopsis</taxon>
    </lineage>
</organism>
<feature type="compositionally biased region" description="Low complexity" evidence="1">
    <location>
        <begin position="151"/>
        <end position="164"/>
    </location>
</feature>
<feature type="compositionally biased region" description="Low complexity" evidence="1">
    <location>
        <begin position="692"/>
        <end position="707"/>
    </location>
</feature>
<dbReference type="InParanoid" id="A0A1E7EYP0"/>
<feature type="compositionally biased region" description="Polar residues" evidence="1">
    <location>
        <begin position="45"/>
        <end position="63"/>
    </location>
</feature>
<proteinExistence type="predicted"/>
<feature type="compositionally biased region" description="Low complexity" evidence="1">
    <location>
        <begin position="110"/>
        <end position="130"/>
    </location>
</feature>
<feature type="compositionally biased region" description="Low complexity" evidence="1">
    <location>
        <begin position="275"/>
        <end position="284"/>
    </location>
</feature>
<feature type="compositionally biased region" description="Low complexity" evidence="1">
    <location>
        <begin position="64"/>
        <end position="78"/>
    </location>
</feature>
<feature type="region of interest" description="Disordered" evidence="1">
    <location>
        <begin position="275"/>
        <end position="364"/>
    </location>
</feature>
<feature type="region of interest" description="Disordered" evidence="1">
    <location>
        <begin position="726"/>
        <end position="766"/>
    </location>
</feature>
<feature type="compositionally biased region" description="Polar residues" evidence="1">
    <location>
        <begin position="726"/>
        <end position="736"/>
    </location>
</feature>
<evidence type="ECO:0000313" key="2">
    <source>
        <dbReference type="EMBL" id="OEU10946.1"/>
    </source>
</evidence>
<dbReference type="OrthoDB" id="10577154at2759"/>
<keyword evidence="3" id="KW-1185">Reference proteome</keyword>
<protein>
    <submittedName>
        <fullName evidence="2">Uncharacterized protein</fullName>
    </submittedName>
</protein>
<dbReference type="EMBL" id="KV784370">
    <property type="protein sequence ID" value="OEU10946.1"/>
    <property type="molecule type" value="Genomic_DNA"/>
</dbReference>
<name>A0A1E7EYP0_9STRA</name>
<feature type="region of interest" description="Disordered" evidence="1">
    <location>
        <begin position="1"/>
        <end position="218"/>
    </location>
</feature>
<accession>A0A1E7EYP0</accession>
<dbReference type="KEGG" id="fcy:FRACYDRAFT_246821"/>
<feature type="compositionally biased region" description="Polar residues" evidence="1">
    <location>
        <begin position="337"/>
        <end position="364"/>
    </location>
</feature>
<sequence length="1247" mass="136601">MPPCLASPINDDKNAGMTMDDNSHTTLAVVDGVDGGGGGSRKVLFSSSDNKASDTVSVAHNNEATSATTSSIRSSLRSQFDNVTGRSPNRKNTYASRSSIASLERTSELSPSTSQSTTAAAPTTVATWSSRIASKPRKGRNSGEVRTSWATKSTGSCPSNSSSSRTEESTHRRRLASLTDLFSPTTKNGRQGSVDNVSGSGQDRNPITMPPCLASPINDDKNTGMTMATTMDDNNHTLAVVDGVDGGGGTRKVLFSFSHNKASDTFSVAHNNEAATSATSTISTPLRRSTRKRKANDPVVAVAAAVVEKLQPQPHKQKDDNNDDHDGDGDDYHSKLPNETTISTQPSNISESTTGTEEQSVTSSSPMTMITLMDTSPSSSFPPKILAVETATATATALKKTSAYNLRWTAETKDKHGECGDVQPTRPSSFRSPTKSSSKSSSSSSSRFPMLLQRPPSTIKKTPGGSILRRKCTPAKDGDIYDGTTRESSAIEPTSDHHFDALVAFATATNSPSQNNQNSLSSSQNSPSKYSPSKVTNENENASTTNTTTTEDDDDDALKQVVRQKIVVLPPKKIIELNSDTLREGLEVLFPDKFPPQKQQQQPTQRKLRLRLNQQKQQYNSQKKKSSPPCILPRLIACYTMYRKQQQQNQSSAIAIEDIDIYSIHNLLQKLVGLEWTVLEGHEHQDDEEESLSSSSPTNSNNNNNTNIKITYQDYFPPGGTSNNCWNKNTNSSEIISQEDKSDNDTTDGSEGGDRGNRDNQQDNIKTHTRRVQFAAFDGTAVVRGPSDVLEGSYKPQENCVQALVDVLDVVEKLFPQASGARVHAVTTEETIITATTTATPTAPGSRSPTVILQDLTSYLDSEFLSNGHDTICVESIMEMNHQSIPIRRIEKAAIAYSRDLHSLINPNGKIIRKIFAIACATNAEETTHVFVRSCPLSWECRLANASAQLVRYWLRTLLNPIPGRADEDTKTDQWSSRLYDHIILTEEDSSGGGDGDGNINSDDDDISIRTLDEDNLSSLLSNALQHVYKYVGIDSTTTTTTGAAMLSWKDRLLQVLPDESCCDTPVCREGLGSGRHPTYITEDNWEDVEQHLTVASDFCAFHRRALFLESLLSIVTKMNWDDHWSNTVQAAAKKLVSDDNMVAEGDDDSNNIIIQPEDEHLVLLGMSINDLLYRLRTEILPISRERYGVCYNNLRATEKNFRLGLSNTKRKKKCEPQIQKLEDYWNEDLHPGTIFPSISFRGSSSS</sequence>
<evidence type="ECO:0000256" key="1">
    <source>
        <dbReference type="SAM" id="MobiDB-lite"/>
    </source>
</evidence>
<feature type="compositionally biased region" description="Low complexity" evidence="1">
    <location>
        <begin position="424"/>
        <end position="449"/>
    </location>
</feature>
<dbReference type="Proteomes" id="UP000095751">
    <property type="component" value="Unassembled WGS sequence"/>
</dbReference>
<feature type="region of interest" description="Disordered" evidence="1">
    <location>
        <begin position="414"/>
        <end position="493"/>
    </location>
</feature>
<feature type="compositionally biased region" description="Low complexity" evidence="1">
    <location>
        <begin position="510"/>
        <end position="549"/>
    </location>
</feature>
<reference evidence="2 3" key="1">
    <citation type="submission" date="2016-09" db="EMBL/GenBank/DDBJ databases">
        <title>Extensive genetic diversity and differential bi-allelic expression allows diatom success in the polar Southern Ocean.</title>
        <authorList>
            <consortium name="DOE Joint Genome Institute"/>
            <person name="Mock T."/>
            <person name="Otillar R.P."/>
            <person name="Strauss J."/>
            <person name="Dupont C."/>
            <person name="Frickenhaus S."/>
            <person name="Maumus F."/>
            <person name="Mcmullan M."/>
            <person name="Sanges R."/>
            <person name="Schmutz J."/>
            <person name="Toseland A."/>
            <person name="Valas R."/>
            <person name="Veluchamy A."/>
            <person name="Ward B.J."/>
            <person name="Allen A."/>
            <person name="Barry K."/>
            <person name="Falciatore A."/>
            <person name="Ferrante M."/>
            <person name="Fortunato A.E."/>
            <person name="Gloeckner G."/>
            <person name="Gruber A."/>
            <person name="Hipkin R."/>
            <person name="Janech M."/>
            <person name="Kroth P."/>
            <person name="Leese F."/>
            <person name="Lindquist E."/>
            <person name="Lyon B.R."/>
            <person name="Martin J."/>
            <person name="Mayer C."/>
            <person name="Parker M."/>
            <person name="Quesneville H."/>
            <person name="Raymond J."/>
            <person name="Uhlig C."/>
            <person name="Valentin K.U."/>
            <person name="Worden A.Z."/>
            <person name="Armbrust E.V."/>
            <person name="Bowler C."/>
            <person name="Green B."/>
            <person name="Moulton V."/>
            <person name="Van Oosterhout C."/>
            <person name="Grigoriev I."/>
        </authorList>
    </citation>
    <scope>NUCLEOTIDE SEQUENCE [LARGE SCALE GENOMIC DNA]</scope>
    <source>
        <strain evidence="2 3">CCMP1102</strain>
    </source>
</reference>